<reference evidence="2" key="2">
    <citation type="submission" date="2017-12" db="EMBL/GenBank/DDBJ databases">
        <title>Genome sequence of the Bar-tailed Godwit (Limosa lapponica baueri).</title>
        <authorList>
            <person name="Lima N.C.B."/>
            <person name="Parody-Merino A.M."/>
            <person name="Battley P.F."/>
            <person name="Fidler A.E."/>
            <person name="Prosdocimi F."/>
        </authorList>
    </citation>
    <scope>NUCLEOTIDE SEQUENCE [LARGE SCALE GENOMIC DNA]</scope>
</reference>
<evidence type="ECO:0000313" key="2">
    <source>
        <dbReference type="Proteomes" id="UP000233556"/>
    </source>
</evidence>
<dbReference type="EMBL" id="KZ505967">
    <property type="protein sequence ID" value="PKU42727.1"/>
    <property type="molecule type" value="Genomic_DNA"/>
</dbReference>
<gene>
    <name evidence="1" type="ORF">llap_6976</name>
</gene>
<keyword evidence="2" id="KW-1185">Reference proteome</keyword>
<dbReference type="OrthoDB" id="4034597at2759"/>
<evidence type="ECO:0000313" key="1">
    <source>
        <dbReference type="EMBL" id="PKU42727.1"/>
    </source>
</evidence>
<evidence type="ECO:0008006" key="3">
    <source>
        <dbReference type="Google" id="ProtNLM"/>
    </source>
</evidence>
<sequence length="296" mass="33448">MEQSSDSVKDIKSHKNSNNNNNILDKNLISFENVSLKIYMNRSGDNSVSVPWRVSMKINTQKLRKSKEMESCQENVVLVDKIKIVSKSGVGVTISGQAEPSVRFQYLGQPLRDGVTCSKFADDTKLEGVADTPEGCAAIQQDLDRLESRAERNLVKFNKGKCRFLHLGRNNPSTSTSWGLTSWRKVFFSVEKDLGVLVDRKLIMSQQCALVAKKANGLLGCIKKSMASRSSEVILPLYSALVKPHMEYCVLFWAPQFPGKLLERVQQRITKMIRGLEHLSYEERLSDLRLFNLEKT</sequence>
<dbReference type="Proteomes" id="UP000233556">
    <property type="component" value="Unassembled WGS sequence"/>
</dbReference>
<dbReference type="AlphaFoldDB" id="A0A2I0U9K2"/>
<reference evidence="2" key="1">
    <citation type="submission" date="2017-11" db="EMBL/GenBank/DDBJ databases">
        <authorList>
            <person name="Lima N.C."/>
            <person name="Parody-Merino A.M."/>
            <person name="Battley P.F."/>
            <person name="Fidler A.E."/>
            <person name="Prosdocimi F."/>
        </authorList>
    </citation>
    <scope>NUCLEOTIDE SEQUENCE [LARGE SCALE GENOMIC DNA]</scope>
</reference>
<accession>A0A2I0U9K2</accession>
<dbReference type="PANTHER" id="PTHR33332">
    <property type="entry name" value="REVERSE TRANSCRIPTASE DOMAIN-CONTAINING PROTEIN"/>
    <property type="match status" value="1"/>
</dbReference>
<organism evidence="1 2">
    <name type="scientific">Limosa lapponica baueri</name>
    <dbReference type="NCBI Taxonomy" id="1758121"/>
    <lineage>
        <taxon>Eukaryota</taxon>
        <taxon>Metazoa</taxon>
        <taxon>Chordata</taxon>
        <taxon>Craniata</taxon>
        <taxon>Vertebrata</taxon>
        <taxon>Euteleostomi</taxon>
        <taxon>Archelosauria</taxon>
        <taxon>Archosauria</taxon>
        <taxon>Dinosauria</taxon>
        <taxon>Saurischia</taxon>
        <taxon>Theropoda</taxon>
        <taxon>Coelurosauria</taxon>
        <taxon>Aves</taxon>
        <taxon>Neognathae</taxon>
        <taxon>Neoaves</taxon>
        <taxon>Charadriiformes</taxon>
        <taxon>Scolopacidae</taxon>
        <taxon>Limosa</taxon>
    </lineage>
</organism>
<proteinExistence type="predicted"/>
<protein>
    <recommendedName>
        <fullName evidence="3">Reverse transcriptase domain-containing protein</fullName>
    </recommendedName>
</protein>
<name>A0A2I0U9K2_LIMLA</name>